<evidence type="ECO:0000313" key="6">
    <source>
        <dbReference type="EMBL" id="KAK4210248.1"/>
    </source>
</evidence>
<keyword evidence="3 4" id="KW-0408">Iron</keyword>
<name>A0AAN7B462_9PEZI</name>
<keyword evidence="5" id="KW-1133">Transmembrane helix</keyword>
<dbReference type="Proteomes" id="UP001301769">
    <property type="component" value="Unassembled WGS sequence"/>
</dbReference>
<dbReference type="PANTHER" id="PTHR24305:SF168">
    <property type="entry name" value="P450, PUTATIVE (EUROFUNG)-RELATED"/>
    <property type="match status" value="1"/>
</dbReference>
<keyword evidence="1 4" id="KW-0349">Heme</keyword>
<dbReference type="PRINTS" id="PR00385">
    <property type="entry name" value="P450"/>
</dbReference>
<accession>A0AAN7B462</accession>
<protein>
    <submittedName>
        <fullName evidence="6">Cytochrome P450</fullName>
    </submittedName>
</protein>
<dbReference type="InterPro" id="IPR036396">
    <property type="entry name" value="Cyt_P450_sf"/>
</dbReference>
<dbReference type="GO" id="GO:0004497">
    <property type="term" value="F:monooxygenase activity"/>
    <property type="evidence" value="ECO:0007669"/>
    <property type="project" value="InterPro"/>
</dbReference>
<dbReference type="GO" id="GO:0020037">
    <property type="term" value="F:heme binding"/>
    <property type="evidence" value="ECO:0007669"/>
    <property type="project" value="InterPro"/>
</dbReference>
<dbReference type="InterPro" id="IPR050121">
    <property type="entry name" value="Cytochrome_P450_monoxygenase"/>
</dbReference>
<evidence type="ECO:0000256" key="1">
    <source>
        <dbReference type="ARBA" id="ARBA00022617"/>
    </source>
</evidence>
<reference evidence="6" key="1">
    <citation type="journal article" date="2023" name="Mol. Phylogenet. Evol.">
        <title>Genome-scale phylogeny and comparative genomics of the fungal order Sordariales.</title>
        <authorList>
            <person name="Hensen N."/>
            <person name="Bonometti L."/>
            <person name="Westerberg I."/>
            <person name="Brannstrom I.O."/>
            <person name="Guillou S."/>
            <person name="Cros-Aarteil S."/>
            <person name="Calhoun S."/>
            <person name="Haridas S."/>
            <person name="Kuo A."/>
            <person name="Mondo S."/>
            <person name="Pangilinan J."/>
            <person name="Riley R."/>
            <person name="LaButti K."/>
            <person name="Andreopoulos B."/>
            <person name="Lipzen A."/>
            <person name="Chen C."/>
            <person name="Yan M."/>
            <person name="Daum C."/>
            <person name="Ng V."/>
            <person name="Clum A."/>
            <person name="Steindorff A."/>
            <person name="Ohm R.A."/>
            <person name="Martin F."/>
            <person name="Silar P."/>
            <person name="Natvig D.O."/>
            <person name="Lalanne C."/>
            <person name="Gautier V."/>
            <person name="Ament-Velasquez S.L."/>
            <person name="Kruys A."/>
            <person name="Hutchinson M.I."/>
            <person name="Powell A.J."/>
            <person name="Barry K."/>
            <person name="Miller A.N."/>
            <person name="Grigoriev I.V."/>
            <person name="Debuchy R."/>
            <person name="Gladieux P."/>
            <person name="Hiltunen Thoren M."/>
            <person name="Johannesson H."/>
        </authorList>
    </citation>
    <scope>NUCLEOTIDE SEQUENCE</scope>
    <source>
        <strain evidence="6">PSN293</strain>
    </source>
</reference>
<evidence type="ECO:0000256" key="5">
    <source>
        <dbReference type="SAM" id="Phobius"/>
    </source>
</evidence>
<gene>
    <name evidence="6" type="ORF">QBC37DRAFT_475118</name>
</gene>
<feature type="binding site" description="axial binding residue" evidence="4">
    <location>
        <position position="465"/>
    </location>
    <ligand>
        <name>heme</name>
        <dbReference type="ChEBI" id="CHEBI:30413"/>
    </ligand>
    <ligandPart>
        <name>Fe</name>
        <dbReference type="ChEBI" id="CHEBI:18248"/>
    </ligandPart>
</feature>
<keyword evidence="7" id="KW-1185">Reference proteome</keyword>
<dbReference type="SUPFAM" id="SSF48264">
    <property type="entry name" value="Cytochrome P450"/>
    <property type="match status" value="1"/>
</dbReference>
<comment type="cofactor">
    <cofactor evidence="4">
        <name>heme</name>
        <dbReference type="ChEBI" id="CHEBI:30413"/>
    </cofactor>
</comment>
<dbReference type="PRINTS" id="PR00463">
    <property type="entry name" value="EP450I"/>
</dbReference>
<proteinExistence type="predicted"/>
<dbReference type="InterPro" id="IPR001128">
    <property type="entry name" value="Cyt_P450"/>
</dbReference>
<feature type="transmembrane region" description="Helical" evidence="5">
    <location>
        <begin position="21"/>
        <end position="38"/>
    </location>
</feature>
<dbReference type="InterPro" id="IPR002401">
    <property type="entry name" value="Cyt_P450_E_grp-I"/>
</dbReference>
<reference evidence="6" key="2">
    <citation type="submission" date="2023-05" db="EMBL/GenBank/DDBJ databases">
        <authorList>
            <consortium name="Lawrence Berkeley National Laboratory"/>
            <person name="Steindorff A."/>
            <person name="Hensen N."/>
            <person name="Bonometti L."/>
            <person name="Westerberg I."/>
            <person name="Brannstrom I.O."/>
            <person name="Guillou S."/>
            <person name="Cros-Aarteil S."/>
            <person name="Calhoun S."/>
            <person name="Haridas S."/>
            <person name="Kuo A."/>
            <person name="Mondo S."/>
            <person name="Pangilinan J."/>
            <person name="Riley R."/>
            <person name="Labutti K."/>
            <person name="Andreopoulos B."/>
            <person name="Lipzen A."/>
            <person name="Chen C."/>
            <person name="Yanf M."/>
            <person name="Daum C."/>
            <person name="Ng V."/>
            <person name="Clum A."/>
            <person name="Ohm R."/>
            <person name="Martin F."/>
            <person name="Silar P."/>
            <person name="Natvig D."/>
            <person name="Lalanne C."/>
            <person name="Gautier V."/>
            <person name="Ament-Velasquez S.L."/>
            <person name="Kruys A."/>
            <person name="Hutchinson M.I."/>
            <person name="Powell A.J."/>
            <person name="Barry K."/>
            <person name="Miller A.N."/>
            <person name="Grigoriev I.V."/>
            <person name="Debuchy R."/>
            <person name="Gladieux P."/>
            <person name="Thoren M.H."/>
            <person name="Johannesson H."/>
        </authorList>
    </citation>
    <scope>NUCLEOTIDE SEQUENCE</scope>
    <source>
        <strain evidence="6">PSN293</strain>
    </source>
</reference>
<evidence type="ECO:0000256" key="4">
    <source>
        <dbReference type="PIRSR" id="PIRSR602401-1"/>
    </source>
</evidence>
<keyword evidence="5" id="KW-0472">Membrane</keyword>
<evidence type="ECO:0000256" key="3">
    <source>
        <dbReference type="ARBA" id="ARBA00023004"/>
    </source>
</evidence>
<evidence type="ECO:0000256" key="2">
    <source>
        <dbReference type="ARBA" id="ARBA00022723"/>
    </source>
</evidence>
<comment type="caution">
    <text evidence="6">The sequence shown here is derived from an EMBL/GenBank/DDBJ whole genome shotgun (WGS) entry which is preliminary data.</text>
</comment>
<evidence type="ECO:0000313" key="7">
    <source>
        <dbReference type="Proteomes" id="UP001301769"/>
    </source>
</evidence>
<keyword evidence="2 4" id="KW-0479">Metal-binding</keyword>
<dbReference type="GO" id="GO:0016705">
    <property type="term" value="F:oxidoreductase activity, acting on paired donors, with incorporation or reduction of molecular oxygen"/>
    <property type="evidence" value="ECO:0007669"/>
    <property type="project" value="InterPro"/>
</dbReference>
<dbReference type="GO" id="GO:0005506">
    <property type="term" value="F:iron ion binding"/>
    <property type="evidence" value="ECO:0007669"/>
    <property type="project" value="InterPro"/>
</dbReference>
<dbReference type="Pfam" id="PF00067">
    <property type="entry name" value="p450"/>
    <property type="match status" value="1"/>
</dbReference>
<dbReference type="CDD" id="cd11060">
    <property type="entry name" value="CYP57A1-like"/>
    <property type="match status" value="1"/>
</dbReference>
<organism evidence="6 7">
    <name type="scientific">Rhypophila decipiens</name>
    <dbReference type="NCBI Taxonomy" id="261697"/>
    <lineage>
        <taxon>Eukaryota</taxon>
        <taxon>Fungi</taxon>
        <taxon>Dikarya</taxon>
        <taxon>Ascomycota</taxon>
        <taxon>Pezizomycotina</taxon>
        <taxon>Sordariomycetes</taxon>
        <taxon>Sordariomycetidae</taxon>
        <taxon>Sordariales</taxon>
        <taxon>Naviculisporaceae</taxon>
        <taxon>Rhypophila</taxon>
    </lineage>
</organism>
<sequence>MPLQESLAHWGESLINSPRTIIFYLLSALFLINTAQRIRRWYRLWHIPGPWICGFTSLWLLRKCFGPRIDLSWKELVDKYGPVVRMAPNEIILADVDELLRIQSPRSVYRKDDWYLIGQINPPFHNLLSMQDKDVRRERKRKITPGYNGRGGDDFEQGLNKGIARWIELIERKYLSTPAEGKPLDLALHSHYYALDSLGEMAYSRQLGFLESDTDKHRILETNEKLMPVMFLFSNFIWLTKYLRYWPLVLLLPRDGDKSGFGAIMGFSSSIIDQRLAELAQQAKPKGDILQAFINEKLHPDALREEVTIQFFVGSDTTASLIRMTFLALLTNPRVYMTLQSEINNAANLSSPITATESRQLPYLQAVIRESLRFYPPVAAGVFYKDVPAEGDVLCDKYFLPGGTKVSTIAGLTALLRDKRVFGEDAECFWPERWIEAEKLLDGGEKLRLMTKSLDLCFGAGQFACPGKGIALMSAGKVIPELLRRYNFSILNPAEPMKLRGAVAWLAHDFWVRVEKRPVHITTGTNGLSESSGAMAREA</sequence>
<keyword evidence="5" id="KW-0812">Transmembrane</keyword>
<dbReference type="EMBL" id="MU858180">
    <property type="protein sequence ID" value="KAK4210248.1"/>
    <property type="molecule type" value="Genomic_DNA"/>
</dbReference>
<feature type="transmembrane region" description="Helical" evidence="5">
    <location>
        <begin position="44"/>
        <end position="61"/>
    </location>
</feature>
<dbReference type="Gene3D" id="1.10.630.10">
    <property type="entry name" value="Cytochrome P450"/>
    <property type="match status" value="1"/>
</dbReference>
<dbReference type="PANTHER" id="PTHR24305">
    <property type="entry name" value="CYTOCHROME P450"/>
    <property type="match status" value="1"/>
</dbReference>
<dbReference type="AlphaFoldDB" id="A0AAN7B462"/>